<organism evidence="1 2">
    <name type="scientific">Streptacidiphilus alkalitolerans</name>
    <dbReference type="NCBI Taxonomy" id="3342712"/>
    <lineage>
        <taxon>Bacteria</taxon>
        <taxon>Bacillati</taxon>
        <taxon>Actinomycetota</taxon>
        <taxon>Actinomycetes</taxon>
        <taxon>Kitasatosporales</taxon>
        <taxon>Streptomycetaceae</taxon>
        <taxon>Streptacidiphilus</taxon>
    </lineage>
</organism>
<dbReference type="EMBL" id="JBHEZX010000012">
    <property type="protein sequence ID" value="MFC1412624.1"/>
    <property type="molecule type" value="Genomic_DNA"/>
</dbReference>
<dbReference type="HAMAP" id="MF_00276">
    <property type="entry name" value="KdpC"/>
    <property type="match status" value="1"/>
</dbReference>
<keyword evidence="2" id="KW-1185">Reference proteome</keyword>
<evidence type="ECO:0000313" key="1">
    <source>
        <dbReference type="EMBL" id="MFC1412624.1"/>
    </source>
</evidence>
<proteinExistence type="inferred from homology"/>
<dbReference type="Pfam" id="PF02669">
    <property type="entry name" value="KdpC"/>
    <property type="match status" value="2"/>
</dbReference>
<reference evidence="1 2" key="1">
    <citation type="submission" date="2024-09" db="EMBL/GenBank/DDBJ databases">
        <authorList>
            <person name="Lee S.D."/>
        </authorList>
    </citation>
    <scope>NUCLEOTIDE SEQUENCE [LARGE SCALE GENOMIC DNA]</scope>
    <source>
        <strain evidence="1 2">N1-1</strain>
    </source>
</reference>
<dbReference type="PANTHER" id="PTHR30042:SF2">
    <property type="entry name" value="POTASSIUM-TRANSPORTING ATPASE KDPC SUBUNIT"/>
    <property type="match status" value="1"/>
</dbReference>
<name>A0ABV6VFV9_9ACTN</name>
<dbReference type="Proteomes" id="UP001592582">
    <property type="component" value="Unassembled WGS sequence"/>
</dbReference>
<evidence type="ECO:0000313" key="2">
    <source>
        <dbReference type="Proteomes" id="UP001592582"/>
    </source>
</evidence>
<comment type="caution">
    <text evidence="1">The sequence shown here is derived from an EMBL/GenBank/DDBJ whole genome shotgun (WGS) entry which is preliminary data.</text>
</comment>
<dbReference type="PANTHER" id="PTHR30042">
    <property type="entry name" value="POTASSIUM-TRANSPORTING ATPASE C CHAIN"/>
    <property type="match status" value="1"/>
</dbReference>
<dbReference type="InterPro" id="IPR003820">
    <property type="entry name" value="KdpC"/>
</dbReference>
<protein>
    <submittedName>
        <fullName evidence="1">Potassium-transporting ATPase subunit C</fullName>
    </submittedName>
</protein>
<accession>A0ABV6VFV9</accession>
<sequence length="295" mass="29770">MKRRIPHWAAQHLAAVRVVLVLTVVLGLLYPLALTAVALLPGLDRQAQGSAARTADGRVVGSSLIGQSFTDAKGNPVPRYFQSRPSAAGAGYDPTASGASNLGPENTVDLLPTPGDPGSGKPSLLTQVCARSLAVGALEHVDGSRPYCTADGTGAVLGVIRTGGTVSSVVSLDQACPAVPFLSSYQGVTVRCATPGADYGAAAVVPVRGDAPAHPAVPADAVTASGSGLDPQISPAYAALQAPRVAAARGTTTAQVLRLVRDNTTGRALGFLGEPGVNVLALNLALDRSYPAKEA</sequence>
<gene>
    <name evidence="1" type="ORF">ACEZDG_25475</name>
</gene>